<dbReference type="PROSITE" id="PS51257">
    <property type="entry name" value="PROKAR_LIPOPROTEIN"/>
    <property type="match status" value="1"/>
</dbReference>
<dbReference type="Proteomes" id="UP001596496">
    <property type="component" value="Unassembled WGS sequence"/>
</dbReference>
<dbReference type="RefSeq" id="WP_380825390.1">
    <property type="nucleotide sequence ID" value="NZ_JBHTCG010000004.1"/>
</dbReference>
<feature type="region of interest" description="Disordered" evidence="1">
    <location>
        <begin position="25"/>
        <end position="55"/>
    </location>
</feature>
<dbReference type="InterPro" id="IPR012347">
    <property type="entry name" value="Ferritin-like"/>
</dbReference>
<feature type="compositionally biased region" description="Gly residues" evidence="1">
    <location>
        <begin position="25"/>
        <end position="36"/>
    </location>
</feature>
<proteinExistence type="predicted"/>
<dbReference type="InterPro" id="IPR005183">
    <property type="entry name" value="DUF305_CopM-like"/>
</dbReference>
<evidence type="ECO:0000313" key="5">
    <source>
        <dbReference type="Proteomes" id="UP001596496"/>
    </source>
</evidence>
<evidence type="ECO:0000256" key="1">
    <source>
        <dbReference type="SAM" id="MobiDB-lite"/>
    </source>
</evidence>
<feature type="chain" id="PRO_5045418368" evidence="2">
    <location>
        <begin position="19"/>
        <end position="207"/>
    </location>
</feature>
<reference evidence="5" key="1">
    <citation type="journal article" date="2019" name="Int. J. Syst. Evol. Microbiol.">
        <title>The Global Catalogue of Microorganisms (GCM) 10K type strain sequencing project: providing services to taxonomists for standard genome sequencing and annotation.</title>
        <authorList>
            <consortium name="The Broad Institute Genomics Platform"/>
            <consortium name="The Broad Institute Genome Sequencing Center for Infectious Disease"/>
            <person name="Wu L."/>
            <person name="Ma J."/>
        </authorList>
    </citation>
    <scope>NUCLEOTIDE SEQUENCE [LARGE SCALE GENOMIC DNA]</scope>
    <source>
        <strain evidence="5">CECT 7649</strain>
    </source>
</reference>
<dbReference type="PANTHER" id="PTHR36933:SF1">
    <property type="entry name" value="SLL0788 PROTEIN"/>
    <property type="match status" value="1"/>
</dbReference>
<keyword evidence="5" id="KW-1185">Reference proteome</keyword>
<sequence length="207" mass="21514">MKRLVIASAALAAAGLLATGCGGQEAGSGQQAGGHGMSSMASPAAAPTSGATSADHNEQDVMFAQMMIPHHRQAIDMAKLAGSRASSPDVKRLAKQIEAAQDPEITTMSGWLTAWNTKVPDDAMSSMGHGTDGMMSADDMKELEELPGSAFDKAFLTMMIDHHEGAIAMAEKEQNTGAYPPAKELAGAIVTSQTAEIGTMKQMLHSK</sequence>
<gene>
    <name evidence="4" type="ORF">ACFQSB_08395</name>
</gene>
<evidence type="ECO:0000259" key="3">
    <source>
        <dbReference type="Pfam" id="PF03713"/>
    </source>
</evidence>
<name>A0ABW2P143_9ACTN</name>
<evidence type="ECO:0000313" key="4">
    <source>
        <dbReference type="EMBL" id="MFC7382221.1"/>
    </source>
</evidence>
<dbReference type="Pfam" id="PF03713">
    <property type="entry name" value="DUF305"/>
    <property type="match status" value="1"/>
</dbReference>
<evidence type="ECO:0000256" key="2">
    <source>
        <dbReference type="SAM" id="SignalP"/>
    </source>
</evidence>
<feature type="signal peptide" evidence="2">
    <location>
        <begin position="1"/>
        <end position="18"/>
    </location>
</feature>
<protein>
    <submittedName>
        <fullName evidence="4">DUF305 domain-containing protein</fullName>
    </submittedName>
</protein>
<dbReference type="PANTHER" id="PTHR36933">
    <property type="entry name" value="SLL0788 PROTEIN"/>
    <property type="match status" value="1"/>
</dbReference>
<keyword evidence="2" id="KW-0732">Signal</keyword>
<comment type="caution">
    <text evidence="4">The sequence shown here is derived from an EMBL/GenBank/DDBJ whole genome shotgun (WGS) entry which is preliminary data.</text>
</comment>
<feature type="domain" description="DUF305" evidence="3">
    <location>
        <begin position="60"/>
        <end position="204"/>
    </location>
</feature>
<organism evidence="4 5">
    <name type="scientific">Sphaerisporangium rhizosphaerae</name>
    <dbReference type="NCBI Taxonomy" id="2269375"/>
    <lineage>
        <taxon>Bacteria</taxon>
        <taxon>Bacillati</taxon>
        <taxon>Actinomycetota</taxon>
        <taxon>Actinomycetes</taxon>
        <taxon>Streptosporangiales</taxon>
        <taxon>Streptosporangiaceae</taxon>
        <taxon>Sphaerisporangium</taxon>
    </lineage>
</organism>
<feature type="compositionally biased region" description="Low complexity" evidence="1">
    <location>
        <begin position="37"/>
        <end position="54"/>
    </location>
</feature>
<accession>A0ABW2P143</accession>
<dbReference type="EMBL" id="JBHTCG010000004">
    <property type="protein sequence ID" value="MFC7382221.1"/>
    <property type="molecule type" value="Genomic_DNA"/>
</dbReference>
<dbReference type="Gene3D" id="1.20.1260.10">
    <property type="match status" value="1"/>
</dbReference>